<dbReference type="InterPro" id="IPR036291">
    <property type="entry name" value="NAD(P)-bd_dom_sf"/>
</dbReference>
<gene>
    <name evidence="5" type="ORF">ISU10_01185</name>
</gene>
<dbReference type="InterPro" id="IPR002347">
    <property type="entry name" value="SDR_fam"/>
</dbReference>
<keyword evidence="6" id="KW-1185">Reference proteome</keyword>
<dbReference type="InterPro" id="IPR057326">
    <property type="entry name" value="KR_dom"/>
</dbReference>
<name>A0A930YFD5_9ACTN</name>
<comment type="caution">
    <text evidence="5">The sequence shown here is derived from an EMBL/GenBank/DDBJ whole genome shotgun (WGS) entry which is preliminary data.</text>
</comment>
<dbReference type="EMBL" id="JADKPO010000001">
    <property type="protein sequence ID" value="MBF4766376.1"/>
    <property type="molecule type" value="Genomic_DNA"/>
</dbReference>
<organism evidence="5 6">
    <name type="scientific">Nocardioides agariphilus</name>
    <dbReference type="NCBI Taxonomy" id="433664"/>
    <lineage>
        <taxon>Bacteria</taxon>
        <taxon>Bacillati</taxon>
        <taxon>Actinomycetota</taxon>
        <taxon>Actinomycetes</taxon>
        <taxon>Propionibacteriales</taxon>
        <taxon>Nocardioidaceae</taxon>
        <taxon>Nocardioides</taxon>
    </lineage>
</organism>
<evidence type="ECO:0000256" key="1">
    <source>
        <dbReference type="ARBA" id="ARBA00006484"/>
    </source>
</evidence>
<evidence type="ECO:0000259" key="4">
    <source>
        <dbReference type="SMART" id="SM00822"/>
    </source>
</evidence>
<evidence type="ECO:0000256" key="3">
    <source>
        <dbReference type="RuleBase" id="RU000363"/>
    </source>
</evidence>
<dbReference type="AlphaFoldDB" id="A0A930YFD5"/>
<feature type="domain" description="Ketoreductase" evidence="4">
    <location>
        <begin position="2"/>
        <end position="180"/>
    </location>
</feature>
<dbReference type="PRINTS" id="PR00080">
    <property type="entry name" value="SDRFAMILY"/>
</dbReference>
<dbReference type="Gene3D" id="3.40.50.720">
    <property type="entry name" value="NAD(P)-binding Rossmann-like Domain"/>
    <property type="match status" value="1"/>
</dbReference>
<dbReference type="SMART" id="SM00822">
    <property type="entry name" value="PKS_KR"/>
    <property type="match status" value="1"/>
</dbReference>
<reference evidence="5" key="1">
    <citation type="submission" date="2020-11" db="EMBL/GenBank/DDBJ databases">
        <title>Nocardioides cynanchi sp. nov., isolated from soil of rhizosphere of Cynanchum wilfordii.</title>
        <authorList>
            <person name="Lee J.-S."/>
            <person name="Suh M.K."/>
            <person name="Kim J.-S."/>
        </authorList>
    </citation>
    <scope>NUCLEOTIDE SEQUENCE</scope>
    <source>
        <strain evidence="5">KCTC 19276</strain>
    </source>
</reference>
<dbReference type="SUPFAM" id="SSF51735">
    <property type="entry name" value="NAD(P)-binding Rossmann-fold domains"/>
    <property type="match status" value="1"/>
</dbReference>
<dbReference type="PANTHER" id="PTHR44196:SF2">
    <property type="entry name" value="SHORT-CHAIN DEHYDROGENASE-RELATED"/>
    <property type="match status" value="1"/>
</dbReference>
<dbReference type="CDD" id="cd05233">
    <property type="entry name" value="SDR_c"/>
    <property type="match status" value="1"/>
</dbReference>
<protein>
    <submittedName>
        <fullName evidence="5">SDR family oxidoreductase</fullName>
    </submittedName>
</protein>
<dbReference type="PROSITE" id="PS00061">
    <property type="entry name" value="ADH_SHORT"/>
    <property type="match status" value="1"/>
</dbReference>
<dbReference type="GO" id="GO:0016020">
    <property type="term" value="C:membrane"/>
    <property type="evidence" value="ECO:0007669"/>
    <property type="project" value="TreeGrafter"/>
</dbReference>
<dbReference type="PANTHER" id="PTHR44196">
    <property type="entry name" value="DEHYDROGENASE/REDUCTASE SDR FAMILY MEMBER 7B"/>
    <property type="match status" value="1"/>
</dbReference>
<dbReference type="GO" id="GO:0016491">
    <property type="term" value="F:oxidoreductase activity"/>
    <property type="evidence" value="ECO:0007669"/>
    <property type="project" value="UniProtKB-KW"/>
</dbReference>
<evidence type="ECO:0000256" key="2">
    <source>
        <dbReference type="ARBA" id="ARBA00023002"/>
    </source>
</evidence>
<dbReference type="InterPro" id="IPR020904">
    <property type="entry name" value="Sc_DH/Rdtase_CS"/>
</dbReference>
<sequence length="250" mass="26919">MPTALVTGATAGIGLEFARQLAARGHDLVLVARDTERLEAVAGELRATYGVGAEVLAADLVDRAQLAVVEARVASLDRPVDLLVNNAGFGLKKRFGDNDVEQEQAMLDVLVVAVMRLCHAALGAMSARGRGGIINVSSVAAFLPRGSYSAAKAYVNSFGTWAANEYRGRGVTVTTLCPGFTKTEFHQRMDVRRGTGYLWLEADFLVAECLKDFDKGKTLSVPGGQYKAITAITRMVPTRISQRFQNVGRR</sequence>
<evidence type="ECO:0000313" key="5">
    <source>
        <dbReference type="EMBL" id="MBF4766376.1"/>
    </source>
</evidence>
<keyword evidence="2" id="KW-0560">Oxidoreductase</keyword>
<accession>A0A930YFD5</accession>
<dbReference type="PRINTS" id="PR00081">
    <property type="entry name" value="GDHRDH"/>
</dbReference>
<dbReference type="Proteomes" id="UP000660668">
    <property type="component" value="Unassembled WGS sequence"/>
</dbReference>
<dbReference type="PIRSF" id="PIRSF000126">
    <property type="entry name" value="11-beta-HSD1"/>
    <property type="match status" value="1"/>
</dbReference>
<evidence type="ECO:0000313" key="6">
    <source>
        <dbReference type="Proteomes" id="UP000660668"/>
    </source>
</evidence>
<dbReference type="RefSeq" id="WP_194694510.1">
    <property type="nucleotide sequence ID" value="NZ_JADKPO010000001.1"/>
</dbReference>
<comment type="similarity">
    <text evidence="1 3">Belongs to the short-chain dehydrogenases/reductases (SDR) family.</text>
</comment>
<proteinExistence type="inferred from homology"/>
<dbReference type="Pfam" id="PF00106">
    <property type="entry name" value="adh_short"/>
    <property type="match status" value="1"/>
</dbReference>